<organism evidence="1 2">
    <name type="scientific">Sporosarcina koreensis</name>
    <dbReference type="NCBI Taxonomy" id="334735"/>
    <lineage>
        <taxon>Bacteria</taxon>
        <taxon>Bacillati</taxon>
        <taxon>Bacillota</taxon>
        <taxon>Bacilli</taxon>
        <taxon>Bacillales</taxon>
        <taxon>Caryophanaceae</taxon>
        <taxon>Sporosarcina</taxon>
    </lineage>
</organism>
<reference evidence="2" key="1">
    <citation type="journal article" date="2019" name="Int. J. Syst. Evol. Microbiol.">
        <title>The Global Catalogue of Microorganisms (GCM) 10K type strain sequencing project: providing services to taxonomists for standard genome sequencing and annotation.</title>
        <authorList>
            <consortium name="The Broad Institute Genomics Platform"/>
            <consortium name="The Broad Institute Genome Sequencing Center for Infectious Disease"/>
            <person name="Wu L."/>
            <person name="Ma J."/>
        </authorList>
    </citation>
    <scope>NUCLEOTIDE SEQUENCE [LARGE SCALE GENOMIC DNA]</scope>
    <source>
        <strain evidence="2">KACC 11299</strain>
    </source>
</reference>
<evidence type="ECO:0000313" key="2">
    <source>
        <dbReference type="Proteomes" id="UP001596071"/>
    </source>
</evidence>
<comment type="caution">
    <text evidence="1">The sequence shown here is derived from an EMBL/GenBank/DDBJ whole genome shotgun (WGS) entry which is preliminary data.</text>
</comment>
<proteinExistence type="predicted"/>
<gene>
    <name evidence="1" type="ORF">ACFPTP_11780</name>
</gene>
<dbReference type="InterPro" id="IPR019642">
    <property type="entry name" value="DUF2507"/>
</dbReference>
<name>A0ABW0U160_9BACL</name>
<sequence length="138" mass="16093">MDKQTYETPTRLGYEIIRDHVLPNILGKHVDEILYWSGKDIARKFPIFSIDELPDFFREAGWGSLIPQEGKTAKDEALFILEQSDATLLENRSYTLEAGFIAEQFQKLNGFLTECYGEKMLKEKQVRFLVKWDLKTKV</sequence>
<accession>A0ABW0U160</accession>
<protein>
    <submittedName>
        <fullName evidence="1">DUF2507 domain-containing protein</fullName>
    </submittedName>
</protein>
<evidence type="ECO:0000313" key="1">
    <source>
        <dbReference type="EMBL" id="MFC5603900.1"/>
    </source>
</evidence>
<keyword evidence="2" id="KW-1185">Reference proteome</keyword>
<dbReference type="Proteomes" id="UP001596071">
    <property type="component" value="Unassembled WGS sequence"/>
</dbReference>
<dbReference type="Gene3D" id="3.30.1380.20">
    <property type="entry name" value="Trafficking protein particle complex subunit 3"/>
    <property type="match status" value="1"/>
</dbReference>
<dbReference type="Pfam" id="PF10702">
    <property type="entry name" value="DUF2507"/>
    <property type="match status" value="1"/>
</dbReference>
<dbReference type="RefSeq" id="WP_381445102.1">
    <property type="nucleotide sequence ID" value="NZ_JBHSNP010000026.1"/>
</dbReference>
<dbReference type="SUPFAM" id="SSF111126">
    <property type="entry name" value="Ligand-binding domain in the NO signalling and Golgi transport"/>
    <property type="match status" value="1"/>
</dbReference>
<dbReference type="EMBL" id="JBHSNP010000026">
    <property type="protein sequence ID" value="MFC5603900.1"/>
    <property type="molecule type" value="Genomic_DNA"/>
</dbReference>
<dbReference type="InterPro" id="IPR024096">
    <property type="entry name" value="NO_sig/Golgi_transp_ligand-bd"/>
</dbReference>